<name>A8NRW5_COPC7</name>
<dbReference type="EMBL" id="AACS02000008">
    <property type="protein sequence ID" value="EAU85938.2"/>
    <property type="molecule type" value="Genomic_DNA"/>
</dbReference>
<feature type="compositionally biased region" description="Low complexity" evidence="3">
    <location>
        <begin position="375"/>
        <end position="392"/>
    </location>
</feature>
<evidence type="ECO:0000313" key="4">
    <source>
        <dbReference type="EMBL" id="EAU85938.2"/>
    </source>
</evidence>
<dbReference type="InterPro" id="IPR052574">
    <property type="entry name" value="CDIRP"/>
</dbReference>
<dbReference type="InterPro" id="IPR032675">
    <property type="entry name" value="LRR_dom_sf"/>
</dbReference>
<dbReference type="PANTHER" id="PTHR47566:SF1">
    <property type="entry name" value="PROTEIN NUD1"/>
    <property type="match status" value="1"/>
</dbReference>
<dbReference type="OMA" id="QFQYDTF"/>
<feature type="compositionally biased region" description="Low complexity" evidence="3">
    <location>
        <begin position="121"/>
        <end position="135"/>
    </location>
</feature>
<feature type="region of interest" description="Disordered" evidence="3">
    <location>
        <begin position="426"/>
        <end position="589"/>
    </location>
</feature>
<dbReference type="KEGG" id="cci:CC1G_02961"/>
<dbReference type="SMART" id="SM00369">
    <property type="entry name" value="LRR_TYP"/>
    <property type="match status" value="4"/>
</dbReference>
<keyword evidence="5" id="KW-1185">Reference proteome</keyword>
<feature type="compositionally biased region" description="Polar residues" evidence="3">
    <location>
        <begin position="772"/>
        <end position="806"/>
    </location>
</feature>
<feature type="compositionally biased region" description="Acidic residues" evidence="3">
    <location>
        <begin position="713"/>
        <end position="726"/>
    </location>
</feature>
<sequence length="1187" mass="129081">MSVAVHRPAWQTDELQEEWIDLEPEGDDADDDLTYGTQSISLTAPLSTHIHTHSGIEGSATPSQTGTARAVGTFVLHEDAPNASMPFLPKTPGRNNKNGIKDFFTPLPLERMFDPPTPPVASLSKTSSSTAKSLSPPQSAILKAGEDTEEVAEDEDEILETDMPNMRSFNGRRPSIACQFTFAVPKGLSPNFPQAQSTPHPPANHGLSAPPTDSRLRLFQFQYDTYTREHLSAMVDSIAVNTPSGSGTTATPPSFQQQLSRVTERTSDTSHLRSAKRLKLSPASDFYGEGAGAGAVIKRPPLTGKDYVGESRSLMEKIKQARDFSTLSSVASAKSSPSTESKTDVENPLNPEQTGSKPDSARRTSAYLAVPDNNKGGSSTPSSVTSKSNSYSSYRYRQNAAALMEQIKNDMKGSKRLFSADTDTSVGTFDDQNESYNCSAVSTTPAPRPRNSAERENRSPSSQARGHRRTSSSRSHGSRTNQSPSRVFNRSTHDEVSHRLSRLSLANVPTNASNPPEAEPRQGRPPSSLAPPSYPSASVRANGNEDLNRFVSSSTASGTTLTAGSAPSFTKHAGPPHLRTIAPTDLPPMPERLGDMLFDKVMMKWVKNTAHATGDPDKSGISQDDLSDDPFGDIESLRDDSGGQETRLDEERNALEVAEDHDAPNASVAEMDEIEERSEAEDHEEFELTSFSTDASMHVVDIMTGVDSTGYNDGDETTDSEDDELDGTVTAQPVPVVDYESGDEDLSMRSPPPVPGVSIQTAPEHPPHEPITQLSTPNRHNRQTLSTTPILRSALKSGSATPTSALKGSRGRHQTPNQSGIHRRSVSFSDGKLDGPIQDLSGSTDTDSSTSQAIGVTPNITLPSARSKRIADMMEALANSDFDEEDSPSKTSSSGRPDELRPLAERMQGSTSIQSGSPREGSRRVFSRSQTHRPSPRRAKSSERANATFLTECSFGVAHDRLVEVITDVQPFEPFWDQLGSIDLSGKKLESVARLKEFLPRLDSLNLNYNELAWLSGVPATVRTLSVASNSHLLNIENLDISHNEVDSLRQLECLRHLRELKADGNKITSVDGLQRMDGLVKLSLQGNTIQSLDLAQYRWTRLEMLNALIAVNLDNNSLRKVDFGSGMPRLRILRLSSNKLTELTVSALPNLRTLYADNNSLTNLTKVDRLTKLENLSLRNQSGRVL</sequence>
<dbReference type="GeneID" id="6012408"/>
<feature type="region of interest" description="Disordered" evidence="3">
    <location>
        <begin position="879"/>
        <end position="944"/>
    </location>
</feature>
<organism evidence="4 5">
    <name type="scientific">Coprinopsis cinerea (strain Okayama-7 / 130 / ATCC MYA-4618 / FGSC 9003)</name>
    <name type="common">Inky cap fungus</name>
    <name type="synonym">Hormographiella aspergillata</name>
    <dbReference type="NCBI Taxonomy" id="240176"/>
    <lineage>
        <taxon>Eukaryota</taxon>
        <taxon>Fungi</taxon>
        <taxon>Dikarya</taxon>
        <taxon>Basidiomycota</taxon>
        <taxon>Agaricomycotina</taxon>
        <taxon>Agaricomycetes</taxon>
        <taxon>Agaricomycetidae</taxon>
        <taxon>Agaricales</taxon>
        <taxon>Agaricineae</taxon>
        <taxon>Psathyrellaceae</taxon>
        <taxon>Coprinopsis</taxon>
    </lineage>
</organism>
<dbReference type="GO" id="GO:0035591">
    <property type="term" value="F:signaling adaptor activity"/>
    <property type="evidence" value="ECO:0007669"/>
    <property type="project" value="TreeGrafter"/>
</dbReference>
<dbReference type="PANTHER" id="PTHR47566">
    <property type="match status" value="1"/>
</dbReference>
<dbReference type="GO" id="GO:0031028">
    <property type="term" value="P:septation initiation signaling"/>
    <property type="evidence" value="ECO:0007669"/>
    <property type="project" value="TreeGrafter"/>
</dbReference>
<dbReference type="PROSITE" id="PS51450">
    <property type="entry name" value="LRR"/>
    <property type="match status" value="3"/>
</dbReference>
<evidence type="ECO:0000256" key="1">
    <source>
        <dbReference type="ARBA" id="ARBA00022614"/>
    </source>
</evidence>
<dbReference type="STRING" id="240176.A8NRW5"/>
<dbReference type="OrthoDB" id="7451790at2759"/>
<dbReference type="Proteomes" id="UP000001861">
    <property type="component" value="Unassembled WGS sequence"/>
</dbReference>
<dbReference type="RefSeq" id="XP_001835873.2">
    <property type="nucleotide sequence ID" value="XM_001835821.2"/>
</dbReference>
<dbReference type="GO" id="GO:0061499">
    <property type="term" value="C:outer plaque of mitotic spindle pole body"/>
    <property type="evidence" value="ECO:0007669"/>
    <property type="project" value="TreeGrafter"/>
</dbReference>
<dbReference type="AlphaFoldDB" id="A8NRW5"/>
<feature type="compositionally biased region" description="Polar residues" evidence="3">
    <location>
        <begin position="434"/>
        <end position="445"/>
    </location>
</feature>
<feature type="region of interest" description="Disordered" evidence="3">
    <location>
        <begin position="325"/>
        <end position="392"/>
    </location>
</feature>
<feature type="compositionally biased region" description="Polar residues" evidence="3">
    <location>
        <begin position="481"/>
        <end position="490"/>
    </location>
</feature>
<keyword evidence="2" id="KW-0677">Repeat</keyword>
<feature type="compositionally biased region" description="Low complexity" evidence="3">
    <location>
        <begin position="552"/>
        <end position="568"/>
    </location>
</feature>
<evidence type="ECO:0008006" key="6">
    <source>
        <dbReference type="Google" id="ProtNLM"/>
    </source>
</evidence>
<dbReference type="VEuPathDB" id="FungiDB:CC1G_02961"/>
<evidence type="ECO:0000256" key="3">
    <source>
        <dbReference type="SAM" id="MobiDB-lite"/>
    </source>
</evidence>
<dbReference type="eggNOG" id="KOG0531">
    <property type="taxonomic scope" value="Eukaryota"/>
</dbReference>
<comment type="caution">
    <text evidence="4">The sequence shown here is derived from an EMBL/GenBank/DDBJ whole genome shotgun (WGS) entry which is preliminary data.</text>
</comment>
<feature type="compositionally biased region" description="Low complexity" evidence="3">
    <location>
        <begin position="325"/>
        <end position="340"/>
    </location>
</feature>
<evidence type="ECO:0000313" key="5">
    <source>
        <dbReference type="Proteomes" id="UP000001861"/>
    </source>
</evidence>
<dbReference type="SUPFAM" id="SSF52058">
    <property type="entry name" value="L domain-like"/>
    <property type="match status" value="1"/>
</dbReference>
<dbReference type="InterPro" id="IPR001611">
    <property type="entry name" value="Leu-rich_rpt"/>
</dbReference>
<dbReference type="Gene3D" id="3.80.10.10">
    <property type="entry name" value="Ribonuclease Inhibitor"/>
    <property type="match status" value="1"/>
</dbReference>
<evidence type="ECO:0000256" key="2">
    <source>
        <dbReference type="ARBA" id="ARBA00022737"/>
    </source>
</evidence>
<dbReference type="GO" id="GO:1902412">
    <property type="term" value="P:regulation of mitotic cytokinesis"/>
    <property type="evidence" value="ECO:0007669"/>
    <property type="project" value="TreeGrafter"/>
</dbReference>
<dbReference type="InterPro" id="IPR003591">
    <property type="entry name" value="Leu-rich_rpt_typical-subtyp"/>
</dbReference>
<feature type="region of interest" description="Disordered" evidence="3">
    <location>
        <begin position="610"/>
        <end position="649"/>
    </location>
</feature>
<reference evidence="4 5" key="1">
    <citation type="journal article" date="2010" name="Proc. Natl. Acad. Sci. U.S.A.">
        <title>Insights into evolution of multicellular fungi from the assembled chromosomes of the mushroom Coprinopsis cinerea (Coprinus cinereus).</title>
        <authorList>
            <person name="Stajich J.E."/>
            <person name="Wilke S.K."/>
            <person name="Ahren D."/>
            <person name="Au C.H."/>
            <person name="Birren B.W."/>
            <person name="Borodovsky M."/>
            <person name="Burns C."/>
            <person name="Canback B."/>
            <person name="Casselton L.A."/>
            <person name="Cheng C.K."/>
            <person name="Deng J."/>
            <person name="Dietrich F.S."/>
            <person name="Fargo D.C."/>
            <person name="Farman M.L."/>
            <person name="Gathman A.C."/>
            <person name="Goldberg J."/>
            <person name="Guigo R."/>
            <person name="Hoegger P.J."/>
            <person name="Hooker J.B."/>
            <person name="Huggins A."/>
            <person name="James T.Y."/>
            <person name="Kamada T."/>
            <person name="Kilaru S."/>
            <person name="Kodira C."/>
            <person name="Kues U."/>
            <person name="Kupfer D."/>
            <person name="Kwan H.S."/>
            <person name="Lomsadze A."/>
            <person name="Li W."/>
            <person name="Lilly W.W."/>
            <person name="Ma L.J."/>
            <person name="Mackey A.J."/>
            <person name="Manning G."/>
            <person name="Martin F."/>
            <person name="Muraguchi H."/>
            <person name="Natvig D.O."/>
            <person name="Palmerini H."/>
            <person name="Ramesh M.A."/>
            <person name="Rehmeyer C.J."/>
            <person name="Roe B.A."/>
            <person name="Shenoy N."/>
            <person name="Stanke M."/>
            <person name="Ter-Hovhannisyan V."/>
            <person name="Tunlid A."/>
            <person name="Velagapudi R."/>
            <person name="Vision T.J."/>
            <person name="Zeng Q."/>
            <person name="Zolan M.E."/>
            <person name="Pukkila P.J."/>
        </authorList>
    </citation>
    <scope>NUCLEOTIDE SEQUENCE [LARGE SCALE GENOMIC DNA]</scope>
    <source>
        <strain evidence="5">Okayama-7 / 130 / ATCC MYA-4618 / FGSC 9003</strain>
    </source>
</reference>
<feature type="compositionally biased region" description="Basic residues" evidence="3">
    <location>
        <begin position="930"/>
        <end position="939"/>
    </location>
</feature>
<accession>A8NRW5</accession>
<dbReference type="InParanoid" id="A8NRW5"/>
<feature type="compositionally biased region" description="Polar residues" evidence="3">
    <location>
        <begin position="908"/>
        <end position="917"/>
    </location>
</feature>
<feature type="compositionally biased region" description="Low complexity" evidence="3">
    <location>
        <begin position="839"/>
        <end position="851"/>
    </location>
</feature>
<proteinExistence type="predicted"/>
<dbReference type="HOGENOM" id="CLU_002805_0_0_1"/>
<feature type="region of interest" description="Disordered" evidence="3">
    <location>
        <begin position="114"/>
        <end position="149"/>
    </location>
</feature>
<protein>
    <recommendedName>
        <fullName evidence="6">Septation initiation network scaffold protein cdc11</fullName>
    </recommendedName>
</protein>
<feature type="region of interest" description="Disordered" evidence="3">
    <location>
        <begin position="705"/>
        <end position="860"/>
    </location>
</feature>
<feature type="compositionally biased region" description="Basic and acidic residues" evidence="3">
    <location>
        <begin position="635"/>
        <end position="649"/>
    </location>
</feature>
<feature type="region of interest" description="Disordered" evidence="3">
    <location>
        <begin position="189"/>
        <end position="211"/>
    </location>
</feature>
<keyword evidence="1" id="KW-0433">Leucine-rich repeat</keyword>
<gene>
    <name evidence="4" type="ORF">CC1G_02961</name>
</gene>